<evidence type="ECO:0000313" key="2">
    <source>
        <dbReference type="Proteomes" id="UP001258315"/>
    </source>
</evidence>
<evidence type="ECO:0008006" key="3">
    <source>
        <dbReference type="Google" id="ProtNLM"/>
    </source>
</evidence>
<keyword evidence="2" id="KW-1185">Reference proteome</keyword>
<accession>A0ABU3GNB3</accession>
<dbReference type="EMBL" id="JAVLVU010000001">
    <property type="protein sequence ID" value="MDT3401264.1"/>
    <property type="molecule type" value="Genomic_DNA"/>
</dbReference>
<evidence type="ECO:0000313" key="1">
    <source>
        <dbReference type="EMBL" id="MDT3401264.1"/>
    </source>
</evidence>
<dbReference type="Proteomes" id="UP001258315">
    <property type="component" value="Unassembled WGS sequence"/>
</dbReference>
<organism evidence="1 2">
    <name type="scientific">Mucilaginibacter terrae</name>
    <dbReference type="NCBI Taxonomy" id="1955052"/>
    <lineage>
        <taxon>Bacteria</taxon>
        <taxon>Pseudomonadati</taxon>
        <taxon>Bacteroidota</taxon>
        <taxon>Sphingobacteriia</taxon>
        <taxon>Sphingobacteriales</taxon>
        <taxon>Sphingobacteriaceae</taxon>
        <taxon>Mucilaginibacter</taxon>
    </lineage>
</organism>
<protein>
    <recommendedName>
        <fullName evidence="3">RteC protein</fullName>
    </recommendedName>
</protein>
<comment type="caution">
    <text evidence="1">The sequence shown here is derived from an EMBL/GenBank/DDBJ whole genome shotgun (WGS) entry which is preliminary data.</text>
</comment>
<gene>
    <name evidence="1" type="ORF">QE417_000336</name>
</gene>
<dbReference type="InterPro" id="IPR018534">
    <property type="entry name" value="Tet_reg_excision_RteC"/>
</dbReference>
<name>A0ABU3GNB3_9SPHI</name>
<proteinExistence type="predicted"/>
<dbReference type="Pfam" id="PF09357">
    <property type="entry name" value="RteC"/>
    <property type="match status" value="1"/>
</dbReference>
<sequence length="299" mass="34694">MPLTQPFHFDFQPATHTHLYTMKTQFENLLNDLREELSANAYTKSPLKRFNGAVKQTDKALLALKNYLESETLTEQDEISIFKDVKPQIDAHRIEEGLRFSVLNYKPMGTVKAQIKYLDEELVALQSVFRRNAFYYQYYKNGFDELDHLFFLRGAGNLALPIPEIFDVERDFSTPVSCLYSKFMGFERVQMFILKEIDKLKPASVPGSHNDKDVDKLKWTGEVINIIEVAYGIWLTGQLNNGNATLSQIVRWLESQLDVDLGNVQKRFTEMERRKRISTTKYLDQMSVAVKQKLEQGNQ</sequence>
<reference evidence="2" key="1">
    <citation type="submission" date="2023-07" db="EMBL/GenBank/DDBJ databases">
        <title>Functional and genomic diversity of the sorghum phyllosphere microbiome.</title>
        <authorList>
            <person name="Shade A."/>
        </authorList>
    </citation>
    <scope>NUCLEOTIDE SEQUENCE [LARGE SCALE GENOMIC DNA]</scope>
    <source>
        <strain evidence="2">SORGH_AS_0422</strain>
    </source>
</reference>